<evidence type="ECO:0000313" key="4">
    <source>
        <dbReference type="EMBL" id="KAL2911304.1"/>
    </source>
</evidence>
<keyword evidence="5" id="KW-1185">Reference proteome</keyword>
<evidence type="ECO:0000256" key="1">
    <source>
        <dbReference type="ARBA" id="ARBA00004123"/>
    </source>
</evidence>
<proteinExistence type="inferred from homology"/>
<sequence length="127" mass="13549">MATTAAPLASEEAAAEASMDRVMLSVVGVDSVGTPKNIEVLPRYRSCLSSSGRSLQLGSPVEDVINAHRSTAAASDRSNPQSLPLRSYLDQTVIPTLVEGLKIIARERPPNPTEFLGVYLLKNSAEK</sequence>
<accession>A0ABR4MVL8</accession>
<evidence type="ECO:0000256" key="3">
    <source>
        <dbReference type="ARBA" id="ARBA00023242"/>
    </source>
</evidence>
<comment type="similarity">
    <text evidence="2">Belongs to the dpy-30 family.</text>
</comment>
<dbReference type="Pfam" id="PF05186">
    <property type="entry name" value="Dpy-30"/>
    <property type="match status" value="1"/>
</dbReference>
<evidence type="ECO:0000256" key="2">
    <source>
        <dbReference type="ARBA" id="ARBA00010849"/>
    </source>
</evidence>
<name>A0ABR4MVL8_9FUNG</name>
<gene>
    <name evidence="4" type="primary">SDC1</name>
    <name evidence="4" type="ORF">HK105_209237</name>
</gene>
<comment type="caution">
    <text evidence="4">The sequence shown here is derived from an EMBL/GenBank/DDBJ whole genome shotgun (WGS) entry which is preliminary data.</text>
</comment>
<dbReference type="CDD" id="cd22965">
    <property type="entry name" value="DD_DPY30_SDC1"/>
    <property type="match status" value="1"/>
</dbReference>
<dbReference type="EMBL" id="JADGIZ020000125">
    <property type="protein sequence ID" value="KAL2911304.1"/>
    <property type="molecule type" value="Genomic_DNA"/>
</dbReference>
<organism evidence="4 5">
    <name type="scientific">Polyrhizophydium stewartii</name>
    <dbReference type="NCBI Taxonomy" id="2732419"/>
    <lineage>
        <taxon>Eukaryota</taxon>
        <taxon>Fungi</taxon>
        <taxon>Fungi incertae sedis</taxon>
        <taxon>Chytridiomycota</taxon>
        <taxon>Chytridiomycota incertae sedis</taxon>
        <taxon>Chytridiomycetes</taxon>
        <taxon>Rhizophydiales</taxon>
        <taxon>Rhizophydiales incertae sedis</taxon>
        <taxon>Polyrhizophydium</taxon>
    </lineage>
</organism>
<dbReference type="InterPro" id="IPR049629">
    <property type="entry name" value="DPY30_SDC1_DD"/>
</dbReference>
<evidence type="ECO:0000313" key="5">
    <source>
        <dbReference type="Proteomes" id="UP001527925"/>
    </source>
</evidence>
<dbReference type="Gene3D" id="1.20.890.10">
    <property type="entry name" value="cAMP-dependent protein kinase regulatory subunit, dimerization-anchoring domain"/>
    <property type="match status" value="1"/>
</dbReference>
<dbReference type="Proteomes" id="UP001527925">
    <property type="component" value="Unassembled WGS sequence"/>
</dbReference>
<keyword evidence="3" id="KW-0539">Nucleus</keyword>
<protein>
    <submittedName>
        <fullName evidence="4">COMPASS (Complex proteins associated with Set1p) component</fullName>
    </submittedName>
</protein>
<dbReference type="InterPro" id="IPR007858">
    <property type="entry name" value="Dpy-30_motif"/>
</dbReference>
<reference evidence="4 5" key="1">
    <citation type="submission" date="2023-09" db="EMBL/GenBank/DDBJ databases">
        <title>Pangenome analysis of Batrachochytrium dendrobatidis and related Chytrids.</title>
        <authorList>
            <person name="Yacoub M.N."/>
            <person name="Stajich J.E."/>
            <person name="James T.Y."/>
        </authorList>
    </citation>
    <scope>NUCLEOTIDE SEQUENCE [LARGE SCALE GENOMIC DNA]</scope>
    <source>
        <strain evidence="4 5">JEL0888</strain>
    </source>
</reference>
<comment type="subcellular location">
    <subcellularLocation>
        <location evidence="1">Nucleus</location>
    </subcellularLocation>
</comment>